<evidence type="ECO:0000256" key="4">
    <source>
        <dbReference type="SAM" id="Phobius"/>
    </source>
</evidence>
<dbReference type="CDD" id="cd06170">
    <property type="entry name" value="LuxR_C_like"/>
    <property type="match status" value="1"/>
</dbReference>
<evidence type="ECO:0000256" key="3">
    <source>
        <dbReference type="ARBA" id="ARBA00023163"/>
    </source>
</evidence>
<name>A0A5C6ZQP8_9FLAO</name>
<comment type="caution">
    <text evidence="6">The sequence shown here is derived from an EMBL/GenBank/DDBJ whole genome shotgun (WGS) entry which is preliminary data.</text>
</comment>
<evidence type="ECO:0000313" key="6">
    <source>
        <dbReference type="EMBL" id="TXD90953.1"/>
    </source>
</evidence>
<evidence type="ECO:0000259" key="5">
    <source>
        <dbReference type="PROSITE" id="PS50043"/>
    </source>
</evidence>
<gene>
    <name evidence="6" type="ORF">ESY86_01760</name>
</gene>
<dbReference type="PROSITE" id="PS50043">
    <property type="entry name" value="HTH_LUXR_2"/>
    <property type="match status" value="1"/>
</dbReference>
<keyword evidence="2" id="KW-0238">DNA-binding</keyword>
<dbReference type="SMART" id="SM00421">
    <property type="entry name" value="HTH_LUXR"/>
    <property type="match status" value="1"/>
</dbReference>
<evidence type="ECO:0000313" key="7">
    <source>
        <dbReference type="Proteomes" id="UP000321578"/>
    </source>
</evidence>
<dbReference type="PRINTS" id="PR00038">
    <property type="entry name" value="HTHLUXR"/>
</dbReference>
<evidence type="ECO:0000256" key="2">
    <source>
        <dbReference type="ARBA" id="ARBA00023125"/>
    </source>
</evidence>
<keyword evidence="4" id="KW-0472">Membrane</keyword>
<dbReference type="OrthoDB" id="9807565at2"/>
<dbReference type="Proteomes" id="UP000321578">
    <property type="component" value="Unassembled WGS sequence"/>
</dbReference>
<dbReference type="PANTHER" id="PTHR44688">
    <property type="entry name" value="DNA-BINDING TRANSCRIPTIONAL ACTIVATOR DEVR_DOSR"/>
    <property type="match status" value="1"/>
</dbReference>
<dbReference type="InterPro" id="IPR000792">
    <property type="entry name" value="Tscrpt_reg_LuxR_C"/>
</dbReference>
<feature type="transmembrane region" description="Helical" evidence="4">
    <location>
        <begin position="253"/>
        <end position="273"/>
    </location>
</feature>
<dbReference type="GO" id="GO:0006355">
    <property type="term" value="P:regulation of DNA-templated transcription"/>
    <property type="evidence" value="ECO:0007669"/>
    <property type="project" value="InterPro"/>
</dbReference>
<dbReference type="Gene3D" id="1.10.10.10">
    <property type="entry name" value="Winged helix-like DNA-binding domain superfamily/Winged helix DNA-binding domain"/>
    <property type="match status" value="1"/>
</dbReference>
<dbReference type="AlphaFoldDB" id="A0A5C6ZQP8"/>
<proteinExistence type="predicted"/>
<sequence length="350" mass="40596">MCFCCFGNLLYAQHCFNGYIDNERWHNEVYLSVIDDYRTLKGINDEQIISKAISNAQGYFEFHGNQLEGSNKIYKLHVDNCSDGDHEANHFEGYCKDSKDILFIAKSGDTINFPLGFEDQVFCNVKSTNAKTSAFIKIDSLKEDMRFDYAEYRSKANRNLNNNKWFKALHEYGKSLKEPLAELYIYAYLSDRSNNLHGYYLEDLKVNTYYEHLLERLKTAYPNSSYTKQYEAELNADKYIISAISSEKPAFKWMYLVLGLLLLSLITNAYFLYSAKKIKPKSKTDVKEQLTPQELNVLDLLLKEYSNKAIADTLFVSVSTIKTHINNIYKKLNVNSRDKVKSLFNSELTK</sequence>
<dbReference type="InterPro" id="IPR036388">
    <property type="entry name" value="WH-like_DNA-bd_sf"/>
</dbReference>
<dbReference type="InterPro" id="IPR016032">
    <property type="entry name" value="Sig_transdc_resp-reg_C-effctor"/>
</dbReference>
<feature type="domain" description="HTH luxR-type" evidence="5">
    <location>
        <begin position="283"/>
        <end position="348"/>
    </location>
</feature>
<dbReference type="PANTHER" id="PTHR44688:SF16">
    <property type="entry name" value="DNA-BINDING TRANSCRIPTIONAL ACTIVATOR DEVR_DOSR"/>
    <property type="match status" value="1"/>
</dbReference>
<keyword evidence="1" id="KW-0805">Transcription regulation</keyword>
<accession>A0A5C6ZQP8</accession>
<keyword evidence="7" id="KW-1185">Reference proteome</keyword>
<dbReference type="SUPFAM" id="SSF46894">
    <property type="entry name" value="C-terminal effector domain of the bipartite response regulators"/>
    <property type="match status" value="1"/>
</dbReference>
<organism evidence="6 7">
    <name type="scientific">Subsaximicrobium wynnwilliamsii</name>
    <dbReference type="NCBI Taxonomy" id="291179"/>
    <lineage>
        <taxon>Bacteria</taxon>
        <taxon>Pseudomonadati</taxon>
        <taxon>Bacteroidota</taxon>
        <taxon>Flavobacteriia</taxon>
        <taxon>Flavobacteriales</taxon>
        <taxon>Flavobacteriaceae</taxon>
        <taxon>Subsaximicrobium</taxon>
    </lineage>
</organism>
<dbReference type="EMBL" id="VORO01000002">
    <property type="protein sequence ID" value="TXD90953.1"/>
    <property type="molecule type" value="Genomic_DNA"/>
</dbReference>
<protein>
    <submittedName>
        <fullName evidence="6">Response regulator transcription factor</fullName>
    </submittedName>
</protein>
<keyword evidence="3" id="KW-0804">Transcription</keyword>
<dbReference type="GO" id="GO:0003677">
    <property type="term" value="F:DNA binding"/>
    <property type="evidence" value="ECO:0007669"/>
    <property type="project" value="UniProtKB-KW"/>
</dbReference>
<dbReference type="Pfam" id="PF00196">
    <property type="entry name" value="GerE"/>
    <property type="match status" value="1"/>
</dbReference>
<keyword evidence="4" id="KW-1133">Transmembrane helix</keyword>
<keyword evidence="4" id="KW-0812">Transmembrane</keyword>
<reference evidence="6 7" key="1">
    <citation type="submission" date="2019-08" db="EMBL/GenBank/DDBJ databases">
        <title>Genomes of Subsaximicrobium wynnwilliamsii strains.</title>
        <authorList>
            <person name="Bowman J.P."/>
        </authorList>
    </citation>
    <scope>NUCLEOTIDE SEQUENCE [LARGE SCALE GENOMIC DNA]</scope>
    <source>
        <strain evidence="6 7">2-80-2</strain>
    </source>
</reference>
<evidence type="ECO:0000256" key="1">
    <source>
        <dbReference type="ARBA" id="ARBA00023015"/>
    </source>
</evidence>